<gene>
    <name evidence="4" type="ORF">JOF56_008453</name>
</gene>
<protein>
    <submittedName>
        <fullName evidence="4">Ca2+-binding RTX toxin-like protein</fullName>
    </submittedName>
</protein>
<organism evidence="4 5">
    <name type="scientific">Kibdelosporangium banguiense</name>
    <dbReference type="NCBI Taxonomy" id="1365924"/>
    <lineage>
        <taxon>Bacteria</taxon>
        <taxon>Bacillati</taxon>
        <taxon>Actinomycetota</taxon>
        <taxon>Actinomycetes</taxon>
        <taxon>Pseudonocardiales</taxon>
        <taxon>Pseudonocardiaceae</taxon>
        <taxon>Kibdelosporangium</taxon>
    </lineage>
</organism>
<dbReference type="Gene3D" id="2.150.10.10">
    <property type="entry name" value="Serralysin-like metalloprotease, C-terminal"/>
    <property type="match status" value="4"/>
</dbReference>
<comment type="subcellular location">
    <subcellularLocation>
        <location evidence="1">Secreted</location>
    </subcellularLocation>
</comment>
<keyword evidence="5" id="KW-1185">Reference proteome</keyword>
<reference evidence="4 5" key="1">
    <citation type="submission" date="2021-03" db="EMBL/GenBank/DDBJ databases">
        <title>Sequencing the genomes of 1000 actinobacteria strains.</title>
        <authorList>
            <person name="Klenk H.-P."/>
        </authorList>
    </citation>
    <scope>NUCLEOTIDE SEQUENCE [LARGE SCALE GENOMIC DNA]</scope>
    <source>
        <strain evidence="4 5">DSM 46670</strain>
    </source>
</reference>
<feature type="chain" id="PRO_5046110830" evidence="3">
    <location>
        <begin position="26"/>
        <end position="366"/>
    </location>
</feature>
<dbReference type="PROSITE" id="PS00330">
    <property type="entry name" value="HEMOLYSIN_CALCIUM"/>
    <property type="match status" value="3"/>
</dbReference>
<comment type="caution">
    <text evidence="4">The sequence shown here is derived from an EMBL/GenBank/DDBJ whole genome shotgun (WGS) entry which is preliminary data.</text>
</comment>
<dbReference type="PANTHER" id="PTHR38340:SF1">
    <property type="entry name" value="S-LAYER PROTEIN"/>
    <property type="match status" value="1"/>
</dbReference>
<dbReference type="InterPro" id="IPR018511">
    <property type="entry name" value="Hemolysin-typ_Ca-bd_CS"/>
</dbReference>
<evidence type="ECO:0000256" key="2">
    <source>
        <dbReference type="ARBA" id="ARBA00022525"/>
    </source>
</evidence>
<dbReference type="SUPFAM" id="SSF51120">
    <property type="entry name" value="beta-Roll"/>
    <property type="match status" value="3"/>
</dbReference>
<dbReference type="PRINTS" id="PR00313">
    <property type="entry name" value="CABNDNGRPT"/>
</dbReference>
<evidence type="ECO:0000256" key="1">
    <source>
        <dbReference type="ARBA" id="ARBA00004613"/>
    </source>
</evidence>
<dbReference type="PANTHER" id="PTHR38340">
    <property type="entry name" value="S-LAYER PROTEIN"/>
    <property type="match status" value="1"/>
</dbReference>
<evidence type="ECO:0000256" key="3">
    <source>
        <dbReference type="SAM" id="SignalP"/>
    </source>
</evidence>
<evidence type="ECO:0000313" key="5">
    <source>
        <dbReference type="Proteomes" id="UP001519332"/>
    </source>
</evidence>
<dbReference type="InterPro" id="IPR001343">
    <property type="entry name" value="Hemolysn_Ca-bd"/>
</dbReference>
<keyword evidence="3" id="KW-0732">Signal</keyword>
<keyword evidence="2" id="KW-0964">Secreted</keyword>
<name>A0ABS4TUI1_9PSEU</name>
<proteinExistence type="predicted"/>
<feature type="signal peptide" evidence="3">
    <location>
        <begin position="1"/>
        <end position="25"/>
    </location>
</feature>
<evidence type="ECO:0000313" key="4">
    <source>
        <dbReference type="EMBL" id="MBP2328068.1"/>
    </source>
</evidence>
<sequence length="366" mass="36212">MRRTWIGAIVICAGITIIPAGPAYAQATCGGRPVTITGTAGDDSIIGTPADDVIAAGAGNDRVIGLGGNDIACLGAGKDFFLGGDGLDRLVAEAVPDGADVFQGGADHDTIDYSARTGAVRVSLDNIGDDGAAGESDNADLTVENIVGGAGDDSLTANQSTVLQGQLNGGPGNDTIIGSQGQDFLEGGDGADRIDGLGGEDILLGGAGDDTLNGGAGFDQVGGMDGNDILFGGPDGDIVGGGAGDDQMISDPTVDGGDQFFGFTGNDTVSYAPRTAGVTVTLDLLTNDGDTATGESDFISTDVENVRGSQAADSLTGSDQANTIFGEAGDDLINTVDNIAGNDRTDGGPGIDRCKADLGDITANCP</sequence>
<dbReference type="RefSeq" id="WP_209645136.1">
    <property type="nucleotide sequence ID" value="NZ_JAGINW010000001.1"/>
</dbReference>
<dbReference type="Proteomes" id="UP001519332">
    <property type="component" value="Unassembled WGS sequence"/>
</dbReference>
<dbReference type="InterPro" id="IPR011049">
    <property type="entry name" value="Serralysin-like_metalloprot_C"/>
</dbReference>
<dbReference type="Pfam" id="PF00353">
    <property type="entry name" value="HemolysinCabind"/>
    <property type="match status" value="7"/>
</dbReference>
<dbReference type="InterPro" id="IPR050557">
    <property type="entry name" value="RTX_toxin/Mannuronan_C5-epim"/>
</dbReference>
<accession>A0ABS4TUI1</accession>
<dbReference type="EMBL" id="JAGINW010000001">
    <property type="protein sequence ID" value="MBP2328068.1"/>
    <property type="molecule type" value="Genomic_DNA"/>
</dbReference>